<evidence type="ECO:0000313" key="3">
    <source>
        <dbReference type="Proteomes" id="UP000472676"/>
    </source>
</evidence>
<name>A0A6M2BLZ9_9GAMM</name>
<gene>
    <name evidence="2" type="ORF">G7Y85_00255</name>
</gene>
<dbReference type="PANTHER" id="PTHR36920">
    <property type="match status" value="1"/>
</dbReference>
<evidence type="ECO:0000256" key="1">
    <source>
        <dbReference type="SAM" id="SignalP"/>
    </source>
</evidence>
<protein>
    <submittedName>
        <fullName evidence="2">Outer membrane beta-barrel protein</fullName>
    </submittedName>
</protein>
<keyword evidence="1" id="KW-0732">Signal</keyword>
<dbReference type="InterPro" id="IPR005618">
    <property type="entry name" value="OMPW"/>
</dbReference>
<dbReference type="EMBL" id="JAAMOW010000001">
    <property type="protein sequence ID" value="NGY03185.1"/>
    <property type="molecule type" value="Genomic_DNA"/>
</dbReference>
<comment type="caution">
    <text evidence="2">The sequence shown here is derived from an EMBL/GenBank/DDBJ whole genome shotgun (WGS) entry which is preliminary data.</text>
</comment>
<reference evidence="2 3" key="1">
    <citation type="journal article" date="2014" name="Int. J. Syst. Evol. Microbiol.">
        <title>Solimonas terrae sp. nov., isolated from soil.</title>
        <authorList>
            <person name="Kim S.J."/>
            <person name="Moon J.Y."/>
            <person name="Weon H.Y."/>
            <person name="Ahn J.H."/>
            <person name="Chen W.M."/>
            <person name="Kwon S.W."/>
        </authorList>
    </citation>
    <scope>NUCLEOTIDE SEQUENCE [LARGE SCALE GENOMIC DNA]</scope>
    <source>
        <strain evidence="2 3">KIS83-12</strain>
    </source>
</reference>
<feature type="chain" id="PRO_5026687835" evidence="1">
    <location>
        <begin position="27"/>
        <end position="205"/>
    </location>
</feature>
<accession>A0A6M2BLZ9</accession>
<organism evidence="2 3">
    <name type="scientific">Solimonas terrae</name>
    <dbReference type="NCBI Taxonomy" id="1396819"/>
    <lineage>
        <taxon>Bacteria</taxon>
        <taxon>Pseudomonadati</taxon>
        <taxon>Pseudomonadota</taxon>
        <taxon>Gammaproteobacteria</taxon>
        <taxon>Nevskiales</taxon>
        <taxon>Nevskiaceae</taxon>
        <taxon>Solimonas</taxon>
    </lineage>
</organism>
<proteinExistence type="predicted"/>
<dbReference type="Proteomes" id="UP000472676">
    <property type="component" value="Unassembled WGS sequence"/>
</dbReference>
<dbReference type="AlphaFoldDB" id="A0A6M2BLZ9"/>
<dbReference type="GO" id="GO:0019867">
    <property type="term" value="C:outer membrane"/>
    <property type="evidence" value="ECO:0007669"/>
    <property type="project" value="InterPro"/>
</dbReference>
<dbReference type="RefSeq" id="WP_166250612.1">
    <property type="nucleotide sequence ID" value="NZ_JAAMOW010000001.1"/>
</dbReference>
<keyword evidence="3" id="KW-1185">Reference proteome</keyword>
<dbReference type="SUPFAM" id="SSF56925">
    <property type="entry name" value="OMPA-like"/>
    <property type="match status" value="1"/>
</dbReference>
<dbReference type="GO" id="GO:0055085">
    <property type="term" value="P:transmembrane transport"/>
    <property type="evidence" value="ECO:0007669"/>
    <property type="project" value="TreeGrafter"/>
</dbReference>
<evidence type="ECO:0000313" key="2">
    <source>
        <dbReference type="EMBL" id="NGY03185.1"/>
    </source>
</evidence>
<feature type="signal peptide" evidence="1">
    <location>
        <begin position="1"/>
        <end position="26"/>
    </location>
</feature>
<dbReference type="InterPro" id="IPR011250">
    <property type="entry name" value="OMP/PagP_B-barrel"/>
</dbReference>
<sequence>MNKINKGISWAFAAAVGLGHAGLAPAYDSGDWIVRGGSHYIDPKHHNHDVVKVDGAFGVTGSVEYFATPSLAVDLLLAVPYRHDIELVNGGDKVASTRHLPPTLSLVWYPAVSESWHPFVGAGVNYTMFFDEKTHGALDGSKLSLKDSVGVAAVGGLALDLNKAWSVVADLRYFKIDTKARLDGTSIGTVKIDPMGYGLSIGYRF</sequence>
<dbReference type="Gene3D" id="2.40.160.20">
    <property type="match status" value="1"/>
</dbReference>
<dbReference type="Pfam" id="PF03922">
    <property type="entry name" value="OmpW"/>
    <property type="match status" value="1"/>
</dbReference>
<dbReference type="PANTHER" id="PTHR36920:SF1">
    <property type="entry name" value="OUTER MEMBRANE PROTEIN W"/>
    <property type="match status" value="1"/>
</dbReference>